<dbReference type="PANTHER" id="PTHR21210">
    <property type="entry name" value="TRNA (URACIL-O(2)-)-METHYLTRANSFERASE-RELATED"/>
    <property type="match status" value="1"/>
</dbReference>
<dbReference type="GO" id="GO:0141101">
    <property type="term" value="F:tRNA(Ser) (uridine(44)-2'-O-)-methyltransferase activity"/>
    <property type="evidence" value="ECO:0007669"/>
    <property type="project" value="UniProtKB-EC"/>
</dbReference>
<keyword evidence="8 12" id="KW-0808">Transferase</keyword>
<evidence type="ECO:0000256" key="1">
    <source>
        <dbReference type="ARBA" id="ARBA00002778"/>
    </source>
</evidence>
<keyword evidence="10 12" id="KW-0819">tRNA processing</keyword>
<keyword evidence="7 12" id="KW-0489">Methyltransferase</keyword>
<dbReference type="Pfam" id="PF07757">
    <property type="entry name" value="AdoMet_MTase"/>
    <property type="match status" value="2"/>
</dbReference>
<proteinExistence type="inferred from homology"/>
<comment type="similarity">
    <text evidence="3 12">Belongs to the TRM44 family.</text>
</comment>
<dbReference type="InterPro" id="IPR011671">
    <property type="entry name" value="tRNA_uracil_MeTrfase"/>
</dbReference>
<comment type="catalytic activity">
    <reaction evidence="11 12">
        <text>uridine(44) in tRNA(Ser) + S-adenosyl-L-methionine = 2'-O-methyluridine(44) in tRNA(Ser) + S-adenosyl-L-homocysteine + H(+)</text>
        <dbReference type="Rhea" id="RHEA:43100"/>
        <dbReference type="Rhea" id="RHEA-COMP:10339"/>
        <dbReference type="Rhea" id="RHEA-COMP:10340"/>
        <dbReference type="ChEBI" id="CHEBI:15378"/>
        <dbReference type="ChEBI" id="CHEBI:57856"/>
        <dbReference type="ChEBI" id="CHEBI:59789"/>
        <dbReference type="ChEBI" id="CHEBI:65315"/>
        <dbReference type="ChEBI" id="CHEBI:74478"/>
        <dbReference type="EC" id="2.1.1.211"/>
    </reaction>
</comment>
<sequence length="506" mass="57300">MANGSSISALVSSTKAFQGSNVQHTHWTPLVLCPANFPQELFEIAISQLVHHPEYNSTLILRSEVIADIYFDSGDSRAEDILKEIPELNGRRPTRCIHRRLLPRRPGRDASLEQYCTLYTSSDDINMSSESHDNELATVDTLVLTPITSSEQPLPYYHPRVSHLAFRHLDDPSSLDQLGTLRIEVIPLPDVESPQDPNGRLYRTCLALLDTLHRYGWGAVTNYQKRVHHDILISRERYQDLYLVMRERHKGLVETWQEVTDPLKHVFEDIGIATYLMLLWKDTFKEGLDKFDDEKFDGHCEPWRDWPRPPGGFLDLGCGNGLLTHILTSEGYTGNGIDPNETPSHSKFFPEGVFIIANHADELTPWTPVLATLYSASGYLSIPCCAWTFDARYSRSKSDIFLLPEGKHRTVDEFARTLALGGDGSNSSGYSMYRIWLASLSLYCGWEIECETLRIPSTRNWALVGRKSALEVPKAVALEHVEEIIAAVKRRGVFKPRKPEGKEDGH</sequence>
<dbReference type="SUPFAM" id="SSF53335">
    <property type="entry name" value="S-adenosyl-L-methionine-dependent methyltransferases"/>
    <property type="match status" value="1"/>
</dbReference>
<evidence type="ECO:0000256" key="11">
    <source>
        <dbReference type="ARBA" id="ARBA00047957"/>
    </source>
</evidence>
<dbReference type="Proteomes" id="UP000297245">
    <property type="component" value="Unassembled WGS sequence"/>
</dbReference>
<evidence type="ECO:0000256" key="9">
    <source>
        <dbReference type="ARBA" id="ARBA00022691"/>
    </source>
</evidence>
<dbReference type="GO" id="GO:0030488">
    <property type="term" value="P:tRNA methylation"/>
    <property type="evidence" value="ECO:0007669"/>
    <property type="project" value="UniProtKB-UniRule"/>
</dbReference>
<dbReference type="InterPro" id="IPR029063">
    <property type="entry name" value="SAM-dependent_MTases_sf"/>
</dbReference>
<evidence type="ECO:0000256" key="8">
    <source>
        <dbReference type="ARBA" id="ARBA00022679"/>
    </source>
</evidence>
<keyword evidence="14" id="KW-1185">Reference proteome</keyword>
<evidence type="ECO:0000256" key="12">
    <source>
        <dbReference type="RuleBase" id="RU368004"/>
    </source>
</evidence>
<evidence type="ECO:0000256" key="7">
    <source>
        <dbReference type="ARBA" id="ARBA00022603"/>
    </source>
</evidence>
<comment type="function">
    <text evidence="12">Adenosyl-L-methionine (AdoMet)-dependent tRNA (uracil-O(2)-)-methyltransferase.</text>
</comment>
<dbReference type="PANTHER" id="PTHR21210:SF0">
    <property type="entry name" value="TRNA (URACIL-O(2)-)-METHYLTRANSFERASE-RELATED"/>
    <property type="match status" value="1"/>
</dbReference>
<evidence type="ECO:0000256" key="6">
    <source>
        <dbReference type="ARBA" id="ARBA00022490"/>
    </source>
</evidence>
<protein>
    <recommendedName>
        <fullName evidence="5 12">tRNA (uracil-O(2)-)-methyltransferase</fullName>
        <ecNumber evidence="4 12">2.1.1.211</ecNumber>
    </recommendedName>
</protein>
<organism evidence="13 14">
    <name type="scientific">Dendrothele bispora (strain CBS 962.96)</name>
    <dbReference type="NCBI Taxonomy" id="1314807"/>
    <lineage>
        <taxon>Eukaryota</taxon>
        <taxon>Fungi</taxon>
        <taxon>Dikarya</taxon>
        <taxon>Basidiomycota</taxon>
        <taxon>Agaricomycotina</taxon>
        <taxon>Agaricomycetes</taxon>
        <taxon>Agaricomycetidae</taxon>
        <taxon>Agaricales</taxon>
        <taxon>Agaricales incertae sedis</taxon>
        <taxon>Dendrothele</taxon>
    </lineage>
</organism>
<keyword evidence="9 12" id="KW-0949">S-adenosyl-L-methionine</keyword>
<evidence type="ECO:0000313" key="13">
    <source>
        <dbReference type="EMBL" id="THU79346.1"/>
    </source>
</evidence>
<comment type="subcellular location">
    <subcellularLocation>
        <location evidence="2 12">Cytoplasm</location>
    </subcellularLocation>
</comment>
<dbReference type="EMBL" id="ML180038">
    <property type="protein sequence ID" value="THU79346.1"/>
    <property type="molecule type" value="Genomic_DNA"/>
</dbReference>
<evidence type="ECO:0000256" key="2">
    <source>
        <dbReference type="ARBA" id="ARBA00004496"/>
    </source>
</evidence>
<reference evidence="13 14" key="1">
    <citation type="journal article" date="2019" name="Nat. Ecol. Evol.">
        <title>Megaphylogeny resolves global patterns of mushroom evolution.</title>
        <authorList>
            <person name="Varga T."/>
            <person name="Krizsan K."/>
            <person name="Foldi C."/>
            <person name="Dima B."/>
            <person name="Sanchez-Garcia M."/>
            <person name="Sanchez-Ramirez S."/>
            <person name="Szollosi G.J."/>
            <person name="Szarkandi J.G."/>
            <person name="Papp V."/>
            <person name="Albert L."/>
            <person name="Andreopoulos W."/>
            <person name="Angelini C."/>
            <person name="Antonin V."/>
            <person name="Barry K.W."/>
            <person name="Bougher N.L."/>
            <person name="Buchanan P."/>
            <person name="Buyck B."/>
            <person name="Bense V."/>
            <person name="Catcheside P."/>
            <person name="Chovatia M."/>
            <person name="Cooper J."/>
            <person name="Damon W."/>
            <person name="Desjardin D."/>
            <person name="Finy P."/>
            <person name="Geml J."/>
            <person name="Haridas S."/>
            <person name="Hughes K."/>
            <person name="Justo A."/>
            <person name="Karasinski D."/>
            <person name="Kautmanova I."/>
            <person name="Kiss B."/>
            <person name="Kocsube S."/>
            <person name="Kotiranta H."/>
            <person name="LaButti K.M."/>
            <person name="Lechner B.E."/>
            <person name="Liimatainen K."/>
            <person name="Lipzen A."/>
            <person name="Lukacs Z."/>
            <person name="Mihaltcheva S."/>
            <person name="Morgado L.N."/>
            <person name="Niskanen T."/>
            <person name="Noordeloos M.E."/>
            <person name="Ohm R.A."/>
            <person name="Ortiz-Santana B."/>
            <person name="Ovrebo C."/>
            <person name="Racz N."/>
            <person name="Riley R."/>
            <person name="Savchenko A."/>
            <person name="Shiryaev A."/>
            <person name="Soop K."/>
            <person name="Spirin V."/>
            <person name="Szebenyi C."/>
            <person name="Tomsovsky M."/>
            <person name="Tulloss R.E."/>
            <person name="Uehling J."/>
            <person name="Grigoriev I.V."/>
            <person name="Vagvolgyi C."/>
            <person name="Papp T."/>
            <person name="Martin F.M."/>
            <person name="Miettinen O."/>
            <person name="Hibbett D.S."/>
            <person name="Nagy L.G."/>
        </authorList>
    </citation>
    <scope>NUCLEOTIDE SEQUENCE [LARGE SCALE GENOMIC DNA]</scope>
    <source>
        <strain evidence="13 14">CBS 962.96</strain>
    </source>
</reference>
<name>A0A4S8KU08_DENBC</name>
<evidence type="ECO:0000256" key="3">
    <source>
        <dbReference type="ARBA" id="ARBA00009056"/>
    </source>
</evidence>
<keyword evidence="6 12" id="KW-0963">Cytoplasm</keyword>
<accession>A0A4S8KU08</accession>
<evidence type="ECO:0000256" key="4">
    <source>
        <dbReference type="ARBA" id="ARBA00012795"/>
    </source>
</evidence>
<dbReference type="OrthoDB" id="10047021at2759"/>
<evidence type="ECO:0000256" key="10">
    <source>
        <dbReference type="ARBA" id="ARBA00022694"/>
    </source>
</evidence>
<evidence type="ECO:0000256" key="5">
    <source>
        <dbReference type="ARBA" id="ARBA00017788"/>
    </source>
</evidence>
<dbReference type="EC" id="2.1.1.211" evidence="4 12"/>
<gene>
    <name evidence="13" type="ORF">K435DRAFT_845497</name>
</gene>
<comment type="function">
    <text evidence="1">Probable adenosyl-L-methionine (AdoMet)-dependent tRNA (uracil-O(2)-)-methyltransferase.</text>
</comment>
<dbReference type="AlphaFoldDB" id="A0A4S8KU08"/>
<dbReference type="GO" id="GO:0005737">
    <property type="term" value="C:cytoplasm"/>
    <property type="evidence" value="ECO:0007669"/>
    <property type="project" value="UniProtKB-SubCell"/>
</dbReference>
<evidence type="ECO:0000313" key="14">
    <source>
        <dbReference type="Proteomes" id="UP000297245"/>
    </source>
</evidence>